<evidence type="ECO:0000313" key="8">
    <source>
        <dbReference type="EMBL" id="KAK9052258.1"/>
    </source>
</evidence>
<evidence type="ECO:0000256" key="4">
    <source>
        <dbReference type="ARBA" id="ARBA00023054"/>
    </source>
</evidence>
<feature type="coiled-coil region" evidence="6">
    <location>
        <begin position="114"/>
        <end position="148"/>
    </location>
</feature>
<evidence type="ECO:0000256" key="1">
    <source>
        <dbReference type="ARBA" id="ARBA00005405"/>
    </source>
</evidence>
<evidence type="ECO:0008006" key="10">
    <source>
        <dbReference type="Google" id="ProtNLM"/>
    </source>
</evidence>
<dbReference type="Proteomes" id="UP001408789">
    <property type="component" value="Unassembled WGS sequence"/>
</dbReference>
<evidence type="ECO:0000313" key="9">
    <source>
        <dbReference type="Proteomes" id="UP001408789"/>
    </source>
</evidence>
<comment type="caution">
    <text evidence="8">The sequence shown here is derived from an EMBL/GenBank/DDBJ whole genome shotgun (WGS) entry which is preliminary data.</text>
</comment>
<keyword evidence="3" id="KW-0221">Differentiation</keyword>
<comment type="similarity">
    <text evidence="1">Belongs to the FLX family.</text>
</comment>
<dbReference type="GO" id="GO:0009908">
    <property type="term" value="P:flower development"/>
    <property type="evidence" value="ECO:0007669"/>
    <property type="project" value="UniProtKB-KW"/>
</dbReference>
<dbReference type="AlphaFoldDB" id="A0AAP0GJP0"/>
<dbReference type="PANTHER" id="PTHR33405:SF19">
    <property type="entry name" value="OS08G0430100 PROTEIN"/>
    <property type="match status" value="1"/>
</dbReference>
<evidence type="ECO:0000256" key="6">
    <source>
        <dbReference type="SAM" id="Coils"/>
    </source>
</evidence>
<keyword evidence="9" id="KW-1185">Reference proteome</keyword>
<proteinExistence type="inferred from homology"/>
<protein>
    <recommendedName>
        <fullName evidence="10">Protein FLX-like 3</fullName>
    </recommendedName>
</protein>
<dbReference type="GO" id="GO:0030154">
    <property type="term" value="P:cell differentiation"/>
    <property type="evidence" value="ECO:0007669"/>
    <property type="project" value="UniProtKB-KW"/>
</dbReference>
<organism evidence="8 9">
    <name type="scientific">Deinandra increscens subsp. villosa</name>
    <dbReference type="NCBI Taxonomy" id="3103831"/>
    <lineage>
        <taxon>Eukaryota</taxon>
        <taxon>Viridiplantae</taxon>
        <taxon>Streptophyta</taxon>
        <taxon>Embryophyta</taxon>
        <taxon>Tracheophyta</taxon>
        <taxon>Spermatophyta</taxon>
        <taxon>Magnoliopsida</taxon>
        <taxon>eudicotyledons</taxon>
        <taxon>Gunneridae</taxon>
        <taxon>Pentapetalae</taxon>
        <taxon>asterids</taxon>
        <taxon>campanulids</taxon>
        <taxon>Asterales</taxon>
        <taxon>Asteraceae</taxon>
        <taxon>Asteroideae</taxon>
        <taxon>Heliantheae alliance</taxon>
        <taxon>Madieae</taxon>
        <taxon>Madiinae</taxon>
        <taxon>Deinandra</taxon>
    </lineage>
</organism>
<keyword evidence="2" id="KW-0217">Developmental protein</keyword>
<sequence length="338" mass="37488">MSGRNRMPHVVRDGPMPVVHRVPGRLPPHPAVLEEELELQHHDIQRIVVENGHVVEENVSLQRELTPVKDEIHRLGQIIPKLHADREARARDLMERGRKLEAELRDAEPLKADVSHLRNEAQKLNSLRQDLSNQVQTLTNDTGRLRAENEQVVAIKSDIDGMRKDLVEMRRDYDMVKKTNEEHMVQKEAMEKNLISMAREIEKLRGEQMRARGLGTGGYGMPGGSPDMRYPSGGYGDVYGSGWGSYDHRGPPRISRFPSKPKGPPVPPSGPARGYSCGTPAACISRFPSKPKGSPIPPSGPAPGYSCGNPADCTRICPCEVSETHCTNNLCYCSSTLC</sequence>
<evidence type="ECO:0000256" key="7">
    <source>
        <dbReference type="SAM" id="MobiDB-lite"/>
    </source>
</evidence>
<feature type="region of interest" description="Disordered" evidence="7">
    <location>
        <begin position="1"/>
        <end position="21"/>
    </location>
</feature>
<dbReference type="PANTHER" id="PTHR33405">
    <property type="entry name" value="PROTEIN FLX-LIKE 2"/>
    <property type="match status" value="1"/>
</dbReference>
<feature type="compositionally biased region" description="Pro residues" evidence="7">
    <location>
        <begin position="261"/>
        <end position="270"/>
    </location>
</feature>
<dbReference type="EMBL" id="JBCNJP010000027">
    <property type="protein sequence ID" value="KAK9052258.1"/>
    <property type="molecule type" value="Genomic_DNA"/>
</dbReference>
<feature type="region of interest" description="Disordered" evidence="7">
    <location>
        <begin position="250"/>
        <end position="272"/>
    </location>
</feature>
<evidence type="ECO:0000256" key="5">
    <source>
        <dbReference type="ARBA" id="ARBA00023089"/>
    </source>
</evidence>
<keyword evidence="5" id="KW-0287">Flowering</keyword>
<name>A0AAP0GJP0_9ASTR</name>
<accession>A0AAP0GJP0</accession>
<keyword evidence="4 6" id="KW-0175">Coiled coil</keyword>
<evidence type="ECO:0000256" key="2">
    <source>
        <dbReference type="ARBA" id="ARBA00022473"/>
    </source>
</evidence>
<evidence type="ECO:0000256" key="3">
    <source>
        <dbReference type="ARBA" id="ARBA00022782"/>
    </source>
</evidence>
<gene>
    <name evidence="8" type="ORF">SSX86_028886</name>
</gene>
<reference evidence="8 9" key="1">
    <citation type="submission" date="2024-04" db="EMBL/GenBank/DDBJ databases">
        <title>The reference genome of an endangered Asteraceae, Deinandra increscens subsp. villosa, native to the Central Coast of California.</title>
        <authorList>
            <person name="Guilliams M."/>
            <person name="Hasenstab-Lehman K."/>
            <person name="Meyer R."/>
            <person name="Mcevoy S."/>
        </authorList>
    </citation>
    <scope>NUCLEOTIDE SEQUENCE [LARGE SCALE GENOMIC DNA]</scope>
    <source>
        <tissue evidence="8">Leaf</tissue>
    </source>
</reference>
<dbReference type="InterPro" id="IPR040353">
    <property type="entry name" value="FLX/FLX-like"/>
</dbReference>